<comment type="caution">
    <text evidence="1">The sequence shown here is derived from an EMBL/GenBank/DDBJ whole genome shotgun (WGS) entry which is preliminary data.</text>
</comment>
<accession>A0A699HXK5</accession>
<protein>
    <submittedName>
        <fullName evidence="1">Uncharacterized protein</fullName>
    </submittedName>
</protein>
<reference evidence="1" key="1">
    <citation type="journal article" date="2019" name="Sci. Rep.">
        <title>Draft genome of Tanacetum cinerariifolium, the natural source of mosquito coil.</title>
        <authorList>
            <person name="Yamashiro T."/>
            <person name="Shiraishi A."/>
            <person name="Satake H."/>
            <person name="Nakayama K."/>
        </authorList>
    </citation>
    <scope>NUCLEOTIDE SEQUENCE</scope>
</reference>
<evidence type="ECO:0000313" key="1">
    <source>
        <dbReference type="EMBL" id="GEZ00278.1"/>
    </source>
</evidence>
<proteinExistence type="predicted"/>
<name>A0A699HXK5_TANCI</name>
<dbReference type="AlphaFoldDB" id="A0A699HXK5"/>
<organism evidence="1">
    <name type="scientific">Tanacetum cinerariifolium</name>
    <name type="common">Dalmatian daisy</name>
    <name type="synonym">Chrysanthemum cinerariifolium</name>
    <dbReference type="NCBI Taxonomy" id="118510"/>
    <lineage>
        <taxon>Eukaryota</taxon>
        <taxon>Viridiplantae</taxon>
        <taxon>Streptophyta</taxon>
        <taxon>Embryophyta</taxon>
        <taxon>Tracheophyta</taxon>
        <taxon>Spermatophyta</taxon>
        <taxon>Magnoliopsida</taxon>
        <taxon>eudicotyledons</taxon>
        <taxon>Gunneridae</taxon>
        <taxon>Pentapetalae</taxon>
        <taxon>asterids</taxon>
        <taxon>campanulids</taxon>
        <taxon>Asterales</taxon>
        <taxon>Asteraceae</taxon>
        <taxon>Asteroideae</taxon>
        <taxon>Anthemideae</taxon>
        <taxon>Anthemidinae</taxon>
        <taxon>Tanacetum</taxon>
    </lineage>
</organism>
<sequence length="176" mass="19733">MASGRGRLKVDLEPSMWRRRQEYKATPSQRYLYIYKTDFKVLTNYKEDYQGDAQEDKLTNTTMLLAGSITQKFSTLTNNRLRTSSNTRNQAVIHDGRFDIQTKNACYGGNGNGNVGRQNMNQAANAGNGQGKKLLAMKDEAGGTLNDKENDFMLDNAFGDETLEELIDVVIIMACI</sequence>
<dbReference type="EMBL" id="BKCJ010230858">
    <property type="protein sequence ID" value="GEZ00278.1"/>
    <property type="molecule type" value="Genomic_DNA"/>
</dbReference>
<gene>
    <name evidence="1" type="ORF">Tci_472251</name>
</gene>